<protein>
    <recommendedName>
        <fullName evidence="5">Lipoprotein</fullName>
    </recommendedName>
</protein>
<reference evidence="3 4" key="1">
    <citation type="submission" date="2019-07" db="EMBL/GenBank/DDBJ databases">
        <title>R&amp;d 2014.</title>
        <authorList>
            <person name="Klenk H.-P."/>
        </authorList>
    </citation>
    <scope>NUCLEOTIDE SEQUENCE [LARGE SCALE GENOMIC DNA]</scope>
    <source>
        <strain evidence="3 4">DSM 45764</strain>
    </source>
</reference>
<comment type="caution">
    <text evidence="3">The sequence shown here is derived from an EMBL/GenBank/DDBJ whole genome shotgun (WGS) entry which is preliminary data.</text>
</comment>
<evidence type="ECO:0008006" key="5">
    <source>
        <dbReference type="Google" id="ProtNLM"/>
    </source>
</evidence>
<feature type="region of interest" description="Disordered" evidence="1">
    <location>
        <begin position="59"/>
        <end position="80"/>
    </location>
</feature>
<name>A0A562IUW9_9ACTN</name>
<dbReference type="AlphaFoldDB" id="A0A562IUW9"/>
<evidence type="ECO:0000313" key="4">
    <source>
        <dbReference type="Proteomes" id="UP000321490"/>
    </source>
</evidence>
<evidence type="ECO:0000313" key="3">
    <source>
        <dbReference type="EMBL" id="TWH74563.1"/>
    </source>
</evidence>
<keyword evidence="4" id="KW-1185">Reference proteome</keyword>
<dbReference type="EMBL" id="VLKF01000001">
    <property type="protein sequence ID" value="TWH74563.1"/>
    <property type="molecule type" value="Genomic_DNA"/>
</dbReference>
<feature type="chain" id="PRO_5021745186" description="Lipoprotein" evidence="2">
    <location>
        <begin position="34"/>
        <end position="150"/>
    </location>
</feature>
<gene>
    <name evidence="3" type="ORF">JD78_03107</name>
</gene>
<feature type="signal peptide" evidence="2">
    <location>
        <begin position="1"/>
        <end position="33"/>
    </location>
</feature>
<keyword evidence="2" id="KW-0732">Signal</keyword>
<proteinExistence type="predicted"/>
<sequence>MGARTTRGARRRASALGAAAALVLLPGCSADDAAEVAGTPASSGSAAATGAAGAFPLPAGWPARSVPVPPGGTTEDTSAAADSPSFVVFDVGMEDAMAFYREALPAEGWQLLTDTTDPVALTAERQGAQVLVLGSSDPEVVSVVLSRPAG</sequence>
<dbReference type="OrthoDB" id="3216319at2"/>
<accession>A0A562IUW9</accession>
<organism evidence="3 4">
    <name type="scientific">Modestobacter roseus</name>
    <dbReference type="NCBI Taxonomy" id="1181884"/>
    <lineage>
        <taxon>Bacteria</taxon>
        <taxon>Bacillati</taxon>
        <taxon>Actinomycetota</taxon>
        <taxon>Actinomycetes</taxon>
        <taxon>Geodermatophilales</taxon>
        <taxon>Geodermatophilaceae</taxon>
        <taxon>Modestobacter</taxon>
    </lineage>
</organism>
<dbReference type="Proteomes" id="UP000321490">
    <property type="component" value="Unassembled WGS sequence"/>
</dbReference>
<dbReference type="RefSeq" id="WP_153358540.1">
    <property type="nucleotide sequence ID" value="NZ_ML762484.1"/>
</dbReference>
<evidence type="ECO:0000256" key="2">
    <source>
        <dbReference type="SAM" id="SignalP"/>
    </source>
</evidence>
<evidence type="ECO:0000256" key="1">
    <source>
        <dbReference type="SAM" id="MobiDB-lite"/>
    </source>
</evidence>